<name>A0ABN7UWW8_GIGMA</name>
<feature type="compositionally biased region" description="Basic and acidic residues" evidence="1">
    <location>
        <begin position="229"/>
        <end position="240"/>
    </location>
</feature>
<keyword evidence="3" id="KW-1185">Reference proteome</keyword>
<evidence type="ECO:0000313" key="3">
    <source>
        <dbReference type="Proteomes" id="UP000789901"/>
    </source>
</evidence>
<accession>A0ABN7UWW8</accession>
<sequence length="249" mass="28509">MFDPNLPTLSPNLIYQLTQLIQQLQIVSSPSQFETHQPPVLTSQNQNQVYWETSCPTPIIREPARTQGFESYCIPEVQEEDPEEKGIELNPEVVLDKLLTICLEALKWLPEFEKPESESNSPLKTNNGGDYLVKKDEKNIATKGAKIMGEIKGVEKTDKMDKMSESSFKIGIDIEKETLWNYQKPAKRNSKKNTWIKNRFEELTVIKERVNKDIKISKNNSAAVACRMDSNKEKKEEKGKKISGNSKIY</sequence>
<protein>
    <submittedName>
        <fullName evidence="2">28424_t:CDS:1</fullName>
    </submittedName>
</protein>
<dbReference type="EMBL" id="CAJVQB010006882">
    <property type="protein sequence ID" value="CAG8693233.1"/>
    <property type="molecule type" value="Genomic_DNA"/>
</dbReference>
<organism evidence="2 3">
    <name type="scientific">Gigaspora margarita</name>
    <dbReference type="NCBI Taxonomy" id="4874"/>
    <lineage>
        <taxon>Eukaryota</taxon>
        <taxon>Fungi</taxon>
        <taxon>Fungi incertae sedis</taxon>
        <taxon>Mucoromycota</taxon>
        <taxon>Glomeromycotina</taxon>
        <taxon>Glomeromycetes</taxon>
        <taxon>Diversisporales</taxon>
        <taxon>Gigasporaceae</taxon>
        <taxon>Gigaspora</taxon>
    </lineage>
</organism>
<proteinExistence type="predicted"/>
<feature type="region of interest" description="Disordered" evidence="1">
    <location>
        <begin position="227"/>
        <end position="249"/>
    </location>
</feature>
<evidence type="ECO:0000313" key="2">
    <source>
        <dbReference type="EMBL" id="CAG8693233.1"/>
    </source>
</evidence>
<evidence type="ECO:0000256" key="1">
    <source>
        <dbReference type="SAM" id="MobiDB-lite"/>
    </source>
</evidence>
<reference evidence="2 3" key="1">
    <citation type="submission" date="2021-06" db="EMBL/GenBank/DDBJ databases">
        <authorList>
            <person name="Kallberg Y."/>
            <person name="Tangrot J."/>
            <person name="Rosling A."/>
        </authorList>
    </citation>
    <scope>NUCLEOTIDE SEQUENCE [LARGE SCALE GENOMIC DNA]</scope>
    <source>
        <strain evidence="2 3">120-4 pot B 10/14</strain>
    </source>
</reference>
<gene>
    <name evidence="2" type="ORF">GMARGA_LOCUS11651</name>
</gene>
<comment type="caution">
    <text evidence="2">The sequence shown here is derived from an EMBL/GenBank/DDBJ whole genome shotgun (WGS) entry which is preliminary data.</text>
</comment>
<dbReference type="Proteomes" id="UP000789901">
    <property type="component" value="Unassembled WGS sequence"/>
</dbReference>